<comment type="caution">
    <text evidence="2">The sequence shown here is derived from an EMBL/GenBank/DDBJ whole genome shotgun (WGS) entry which is preliminary data.</text>
</comment>
<keyword evidence="1" id="KW-1133">Transmembrane helix</keyword>
<feature type="transmembrane region" description="Helical" evidence="1">
    <location>
        <begin position="12"/>
        <end position="30"/>
    </location>
</feature>
<evidence type="ECO:0000313" key="2">
    <source>
        <dbReference type="EMBL" id="MCP3728971.1"/>
    </source>
</evidence>
<proteinExistence type="predicted"/>
<evidence type="ECO:0000256" key="1">
    <source>
        <dbReference type="SAM" id="Phobius"/>
    </source>
</evidence>
<gene>
    <name evidence="2" type="ORF">M9978_00870</name>
</gene>
<dbReference type="RefSeq" id="WP_254290902.1">
    <property type="nucleotide sequence ID" value="NZ_JAMLDX010000001.1"/>
</dbReference>
<name>A0A9X2HD88_9SPHN</name>
<dbReference type="Proteomes" id="UP001139451">
    <property type="component" value="Unassembled WGS sequence"/>
</dbReference>
<reference evidence="2" key="1">
    <citation type="submission" date="2022-05" db="EMBL/GenBank/DDBJ databases">
        <title>Sphingomonas sp. strain MG17 Genome sequencing and assembly.</title>
        <authorList>
            <person name="Kim I."/>
        </authorList>
    </citation>
    <scope>NUCLEOTIDE SEQUENCE</scope>
    <source>
        <strain evidence="2">MG17</strain>
    </source>
</reference>
<dbReference type="AlphaFoldDB" id="A0A9X2HD88"/>
<accession>A0A9X2HD88</accession>
<evidence type="ECO:0000313" key="3">
    <source>
        <dbReference type="Proteomes" id="UP001139451"/>
    </source>
</evidence>
<keyword evidence="3" id="KW-1185">Reference proteome</keyword>
<keyword evidence="1" id="KW-0812">Transmembrane</keyword>
<feature type="transmembrane region" description="Helical" evidence="1">
    <location>
        <begin position="111"/>
        <end position="129"/>
    </location>
</feature>
<feature type="transmembrane region" description="Helical" evidence="1">
    <location>
        <begin position="83"/>
        <end position="105"/>
    </location>
</feature>
<protein>
    <submittedName>
        <fullName evidence="2">Uncharacterized protein</fullName>
    </submittedName>
</protein>
<sequence length="149" mass="15943">MRPQSIINFERAYLASVLVGLINLAVSWNTKIATMENDPRFSGNPQMAQIGSGMMIGMAALGVLISLLLWYFAARRGSEVAKWILVVFLAFSAVGVASSLAQFAVVGAVSTGLALLAFALNAYAVWMLFKPDAKAWMRGTPAGTTEPVE</sequence>
<feature type="transmembrane region" description="Helical" evidence="1">
    <location>
        <begin position="50"/>
        <end position="71"/>
    </location>
</feature>
<keyword evidence="1" id="KW-0472">Membrane</keyword>
<dbReference type="EMBL" id="JAMLDX010000001">
    <property type="protein sequence ID" value="MCP3728971.1"/>
    <property type="molecule type" value="Genomic_DNA"/>
</dbReference>
<organism evidence="2 3">
    <name type="scientific">Sphingomonas tagetis</name>
    <dbReference type="NCBI Taxonomy" id="2949092"/>
    <lineage>
        <taxon>Bacteria</taxon>
        <taxon>Pseudomonadati</taxon>
        <taxon>Pseudomonadota</taxon>
        <taxon>Alphaproteobacteria</taxon>
        <taxon>Sphingomonadales</taxon>
        <taxon>Sphingomonadaceae</taxon>
        <taxon>Sphingomonas</taxon>
    </lineage>
</organism>